<dbReference type="InterPro" id="IPR041664">
    <property type="entry name" value="AAA_16"/>
</dbReference>
<dbReference type="Gene3D" id="3.30.450.40">
    <property type="match status" value="2"/>
</dbReference>
<evidence type="ECO:0000313" key="10">
    <source>
        <dbReference type="EMBL" id="MDC0677501.1"/>
    </source>
</evidence>
<dbReference type="InterPro" id="IPR000700">
    <property type="entry name" value="PAS-assoc_C"/>
</dbReference>
<dbReference type="SUPFAM" id="SSF55785">
    <property type="entry name" value="PYP-like sensor domain (PAS domain)"/>
    <property type="match status" value="1"/>
</dbReference>
<dbReference type="InterPro" id="IPR003661">
    <property type="entry name" value="HisK_dim/P_dom"/>
</dbReference>
<dbReference type="InterPro" id="IPR005467">
    <property type="entry name" value="His_kinase_dom"/>
</dbReference>
<evidence type="ECO:0000259" key="9">
    <source>
        <dbReference type="PROSITE" id="PS50113"/>
    </source>
</evidence>
<dbReference type="InterPro" id="IPR003018">
    <property type="entry name" value="GAF"/>
</dbReference>
<dbReference type="InterPro" id="IPR000014">
    <property type="entry name" value="PAS"/>
</dbReference>
<feature type="domain" description="Histidine kinase" evidence="7">
    <location>
        <begin position="1773"/>
        <end position="1989"/>
    </location>
</feature>
<evidence type="ECO:0000259" key="6">
    <source>
        <dbReference type="PROSITE" id="PS50011"/>
    </source>
</evidence>
<dbReference type="Pfam" id="PF02518">
    <property type="entry name" value="HATPase_c"/>
    <property type="match status" value="1"/>
</dbReference>
<gene>
    <name evidence="10" type="ORF">POL72_07075</name>
</gene>
<dbReference type="SMART" id="SM00220">
    <property type="entry name" value="S_TKc"/>
    <property type="match status" value="1"/>
</dbReference>
<dbReference type="PANTHER" id="PTHR43642">
    <property type="entry name" value="HYBRID SIGNAL TRANSDUCTION HISTIDINE KINASE G"/>
    <property type="match status" value="1"/>
</dbReference>
<organism evidence="10 11">
    <name type="scientific">Sorangium atrum</name>
    <dbReference type="NCBI Taxonomy" id="2995308"/>
    <lineage>
        <taxon>Bacteria</taxon>
        <taxon>Pseudomonadati</taxon>
        <taxon>Myxococcota</taxon>
        <taxon>Polyangia</taxon>
        <taxon>Polyangiales</taxon>
        <taxon>Polyangiaceae</taxon>
        <taxon>Sorangium</taxon>
    </lineage>
</organism>
<dbReference type="InterPro" id="IPR036890">
    <property type="entry name" value="HATPase_C_sf"/>
</dbReference>
<dbReference type="InterPro" id="IPR008271">
    <property type="entry name" value="Ser/Thr_kinase_AS"/>
</dbReference>
<dbReference type="InterPro" id="IPR000719">
    <property type="entry name" value="Prot_kinase_dom"/>
</dbReference>
<comment type="caution">
    <text evidence="10">The sequence shown here is derived from an EMBL/GenBank/DDBJ whole genome shotgun (WGS) entry which is preliminary data.</text>
</comment>
<dbReference type="SUPFAM" id="SSF55781">
    <property type="entry name" value="GAF domain-like"/>
    <property type="match status" value="2"/>
</dbReference>
<dbReference type="Gene3D" id="1.10.287.130">
    <property type="match status" value="1"/>
</dbReference>
<feature type="domain" description="PAC" evidence="9">
    <location>
        <begin position="1535"/>
        <end position="1586"/>
    </location>
</feature>
<name>A0ABT5BTL7_9BACT</name>
<evidence type="ECO:0000256" key="3">
    <source>
        <dbReference type="ARBA" id="ARBA00022553"/>
    </source>
</evidence>
<dbReference type="InterPro" id="IPR003594">
    <property type="entry name" value="HATPase_dom"/>
</dbReference>
<dbReference type="Gene3D" id="1.10.510.10">
    <property type="entry name" value="Transferase(Phosphotransferase) domain 1"/>
    <property type="match status" value="1"/>
</dbReference>
<dbReference type="PRINTS" id="PR00344">
    <property type="entry name" value="BCTRLSENSOR"/>
</dbReference>
<reference evidence="10 11" key="1">
    <citation type="submission" date="2023-01" db="EMBL/GenBank/DDBJ databases">
        <title>Minimal conservation of predation-associated metabolite biosynthetic gene clusters underscores biosynthetic potential of Myxococcota including descriptions for ten novel species: Archangium lansinium sp. nov., Myxococcus landrumus sp. nov., Nannocystis bai.</title>
        <authorList>
            <person name="Ahearne A."/>
            <person name="Stevens C."/>
            <person name="Dowd S."/>
        </authorList>
    </citation>
    <scope>NUCLEOTIDE SEQUENCE [LARGE SCALE GENOMIC DNA]</scope>
    <source>
        <strain evidence="10 11">WIWO2</strain>
    </source>
</reference>
<evidence type="ECO:0000256" key="2">
    <source>
        <dbReference type="ARBA" id="ARBA00012438"/>
    </source>
</evidence>
<accession>A0ABT5BTL7</accession>
<comment type="catalytic activity">
    <reaction evidence="1">
        <text>ATP + protein L-histidine = ADP + protein N-phospho-L-histidine.</text>
        <dbReference type="EC" id="2.7.13.3"/>
    </reaction>
</comment>
<dbReference type="Proteomes" id="UP001217485">
    <property type="component" value="Unassembled WGS sequence"/>
</dbReference>
<dbReference type="Gene3D" id="3.40.50.300">
    <property type="entry name" value="P-loop containing nucleotide triphosphate hydrolases"/>
    <property type="match status" value="1"/>
</dbReference>
<dbReference type="RefSeq" id="WP_272094258.1">
    <property type="nucleotide sequence ID" value="NZ_JAQNDK010000001.1"/>
</dbReference>
<dbReference type="PROSITE" id="PS50011">
    <property type="entry name" value="PROTEIN_KINASE_DOM"/>
    <property type="match status" value="1"/>
</dbReference>
<sequence length="2008" mass="220121">MPAPDRYTVTEILREGTRFVVHRGLRNEDGCPVVLKIPRAEPLDGRDAARLRHELTIGRRLNGRSAIRPYELTTYRNRPALVLEDFRGRSLDRELGAPMELERFLTIARSISMALADIHAKGVVHKDIKPQNILVDSRSGEVKIANFDLASLLPEDQADARIPSVIEGTLAYMSPEQTGRMGRAVDHRTDLYALGVTLYEMLTGVLPFSASDALEWVHRHTAVLPRPPSELVPGLPSPVSDLVMKLLAKAPEDRYQSARGLTLDLERCLEGLTTRARIDPFPLGEHDFSGLFQIPKKLYGRERELRALVAAFERVARLGAPEFLLISGDAGVGKTSLVQELYRKAVRERGLFAAGKFDQQRRHVPYATIVQALRELVRELLSGSEPVVDAWRRRLSAALGKNAQLIIDVLPEVELILGEQPPVPELPLTETENRFAMVFRHFVGAFCREERPLCLFLDDLQWADPASLALLEQLVTHPETQRLLAIGAYRADEVTPLHPLTRMLERARGAGTRLLKVELSRLSEGDVRRLVADTVHTSGKHAAPLARLVHEKTAGNPFFATQFLTMLHKEGLLDVDLRAGAFRWDIDAIRGKGLAENVVDLMIAKIKRLSPPAQKALTLAACVGNTVDAGTLAVIRDRSEDAIHEDHRELVREGLLLRSGDTYRFLHDRVQQAAHALIPEAELGAVHLCIGRLLAAHAPPDAAEARVFEIAGHLNLGAALVTDRHEKDRIARLNLVAGRRAKASAAYAAAASYLAAGIALLGDDAWDKERALALDLHCESARCAFLIGDFTASERLVDVLMQRARSRIELSEVHDIEIVLHTTRGDFERAARSALSCVRRFDVDIPLHPTRDAVERAAREVWSEVCDRRIEQLASLPRTVDPDMLAVMTTLSTALPSAYFSDPHLYSLIACRIVQLSLRAGNSDASPPGYVAFGGTIGRVLGFYRESYRFGELARALLETSGRAGNRAQILHMISTFIDPWIRPWQDVVGLFYKAFDEAVETGALLYASYCSFQGVTLRLAAGDPLADVAAEAERHMDVARRARYDVVHESLAVVHRFVERLRGRDPGWASERADDIEGPPRGAAERITRFHGRLYAAQAALLFGRHGEAVAASRAAGELLGTMTDQFHVSTQAYVAALALSCHARALPEEQRRELLPALRAHEADLRRWAEVQPANQADRHALVSAEIARIVGDELSAMRLYEQAIRAARASGFVHGEALGQELAAAFYRDRGFDLIADAYLRAARCSYARWGADGKVKQLDSLFPHLAARPLAATSTVTMPAEELDRLAIVRASQSLSGEILIPRLEEALLRVVLAHAGAQKGYLLEARRGAAWIRARARIEGGKPFVESLAGEARAPASSAALPLSIVNYVVRTGEPVLLDDAAETRFSADEYIALARPRSVLCMPIARRPGVDAILYLENAAMRGAFTQDTLAVLELLSSQAAISLQNASLYAALQKSEEMLQCIIDSSPAAIYVKDLEGRLLLVNRRYEQFVRLSRSQVIGKRDHELFPPEMADAFAAYDRKVIEADSPLDLEEVMLVDDEPRTYLSLKFTLHDAAGAVYAVCGISTDITERKRAEMAERFLAEASRRLAADLGYEATLDAIAEVAVPELAEGAALYVLDDAGALQPAAVAADSQAKAARLRELAAPAGDPAAPPCAPGDPHRVLGVDRAELCRVSDGLMRRWAAGAARPEALFELAPAAYMNAPLVTRGRCLGVLSLMRTAATPRYTGADAPLVEELARRGAMALDNARLYREAQQAVQIREEFLAVASHELRTPLTPLRLKLSLMQKKLATEIVNPSLERMVAVSLGQVERIERLIESLLDVNQIARHELDLDLAEVDLSALTRDVVSELREPLSRAGCRIEIAAGRPVLGRFDRVRVARVLRSLLDNAIKFGRGGTIEVTVAERGDTARIVVRDHGPGIAPEAMERIFERFERAVSSRSYGGLGLGLYIANEIVRAHGGTIQVSSEKGKGACFTVDLPRNGATPSASGGPRPRTSGGVAS</sequence>
<protein>
    <recommendedName>
        <fullName evidence="2">histidine kinase</fullName>
        <ecNumber evidence="2">2.7.13.3</ecNumber>
    </recommendedName>
</protein>
<dbReference type="SUPFAM" id="SSF56112">
    <property type="entry name" value="Protein kinase-like (PK-like)"/>
    <property type="match status" value="1"/>
</dbReference>
<proteinExistence type="predicted"/>
<dbReference type="SMART" id="SM00091">
    <property type="entry name" value="PAS"/>
    <property type="match status" value="1"/>
</dbReference>
<dbReference type="CDD" id="cd00075">
    <property type="entry name" value="HATPase"/>
    <property type="match status" value="1"/>
</dbReference>
<keyword evidence="4" id="KW-0175">Coiled coil</keyword>
<dbReference type="SUPFAM" id="SSF47384">
    <property type="entry name" value="Homodimeric domain of signal transducing histidine kinase"/>
    <property type="match status" value="1"/>
</dbReference>
<dbReference type="InterPro" id="IPR053159">
    <property type="entry name" value="Hybrid_Histidine_Kinase"/>
</dbReference>
<dbReference type="NCBIfam" id="TIGR00229">
    <property type="entry name" value="sensory_box"/>
    <property type="match status" value="1"/>
</dbReference>
<keyword evidence="11" id="KW-1185">Reference proteome</keyword>
<evidence type="ECO:0000256" key="1">
    <source>
        <dbReference type="ARBA" id="ARBA00000085"/>
    </source>
</evidence>
<dbReference type="InterPro" id="IPR029016">
    <property type="entry name" value="GAF-like_dom_sf"/>
</dbReference>
<feature type="domain" description="PAS" evidence="8">
    <location>
        <begin position="1462"/>
        <end position="1532"/>
    </location>
</feature>
<dbReference type="PANTHER" id="PTHR43642:SF1">
    <property type="entry name" value="HYBRID SIGNAL TRANSDUCTION HISTIDINE KINASE G"/>
    <property type="match status" value="1"/>
</dbReference>
<dbReference type="PROSITE" id="PS50113">
    <property type="entry name" value="PAC"/>
    <property type="match status" value="1"/>
</dbReference>
<evidence type="ECO:0000259" key="7">
    <source>
        <dbReference type="PROSITE" id="PS50109"/>
    </source>
</evidence>
<dbReference type="CDD" id="cd14014">
    <property type="entry name" value="STKc_PknB_like"/>
    <property type="match status" value="1"/>
</dbReference>
<dbReference type="Pfam" id="PF13191">
    <property type="entry name" value="AAA_16"/>
    <property type="match status" value="1"/>
</dbReference>
<dbReference type="CDD" id="cd00130">
    <property type="entry name" value="PAS"/>
    <property type="match status" value="1"/>
</dbReference>
<dbReference type="Pfam" id="PF01590">
    <property type="entry name" value="GAF"/>
    <property type="match status" value="2"/>
</dbReference>
<feature type="domain" description="Protein kinase" evidence="6">
    <location>
        <begin position="7"/>
        <end position="269"/>
    </location>
</feature>
<evidence type="ECO:0000259" key="8">
    <source>
        <dbReference type="PROSITE" id="PS50112"/>
    </source>
</evidence>
<dbReference type="SMART" id="SM00065">
    <property type="entry name" value="GAF"/>
    <property type="match status" value="2"/>
</dbReference>
<dbReference type="Gene3D" id="3.30.565.10">
    <property type="entry name" value="Histidine kinase-like ATPase, C-terminal domain"/>
    <property type="match status" value="1"/>
</dbReference>
<keyword evidence="3" id="KW-0597">Phosphoprotein</keyword>
<dbReference type="CDD" id="cd00082">
    <property type="entry name" value="HisKA"/>
    <property type="match status" value="1"/>
</dbReference>
<dbReference type="InterPro" id="IPR013656">
    <property type="entry name" value="PAS_4"/>
</dbReference>
<dbReference type="Pfam" id="PF00512">
    <property type="entry name" value="HisKA"/>
    <property type="match status" value="1"/>
</dbReference>
<dbReference type="SUPFAM" id="SSF52540">
    <property type="entry name" value="P-loop containing nucleoside triphosphate hydrolases"/>
    <property type="match status" value="1"/>
</dbReference>
<dbReference type="Gene3D" id="3.30.450.20">
    <property type="entry name" value="PAS domain"/>
    <property type="match status" value="1"/>
</dbReference>
<dbReference type="SMART" id="SM00387">
    <property type="entry name" value="HATPase_c"/>
    <property type="match status" value="1"/>
</dbReference>
<dbReference type="InterPro" id="IPR011009">
    <property type="entry name" value="Kinase-like_dom_sf"/>
</dbReference>
<evidence type="ECO:0000313" key="11">
    <source>
        <dbReference type="Proteomes" id="UP001217485"/>
    </source>
</evidence>
<dbReference type="PROSITE" id="PS00108">
    <property type="entry name" value="PROTEIN_KINASE_ST"/>
    <property type="match status" value="1"/>
</dbReference>
<dbReference type="PROSITE" id="PS50112">
    <property type="entry name" value="PAS"/>
    <property type="match status" value="1"/>
</dbReference>
<dbReference type="Pfam" id="PF08448">
    <property type="entry name" value="PAS_4"/>
    <property type="match status" value="1"/>
</dbReference>
<dbReference type="EMBL" id="JAQNDK010000001">
    <property type="protein sequence ID" value="MDC0677501.1"/>
    <property type="molecule type" value="Genomic_DNA"/>
</dbReference>
<feature type="coiled-coil region" evidence="4">
    <location>
        <begin position="1816"/>
        <end position="1852"/>
    </location>
</feature>
<dbReference type="InterPro" id="IPR036097">
    <property type="entry name" value="HisK_dim/P_sf"/>
</dbReference>
<dbReference type="InterPro" id="IPR027417">
    <property type="entry name" value="P-loop_NTPase"/>
</dbReference>
<dbReference type="PROSITE" id="PS50109">
    <property type="entry name" value="HIS_KIN"/>
    <property type="match status" value="1"/>
</dbReference>
<dbReference type="InterPro" id="IPR004358">
    <property type="entry name" value="Sig_transdc_His_kin-like_C"/>
</dbReference>
<dbReference type="SMART" id="SM00388">
    <property type="entry name" value="HisKA"/>
    <property type="match status" value="1"/>
</dbReference>
<evidence type="ECO:0000256" key="4">
    <source>
        <dbReference type="SAM" id="Coils"/>
    </source>
</evidence>
<evidence type="ECO:0000256" key="5">
    <source>
        <dbReference type="SAM" id="MobiDB-lite"/>
    </source>
</evidence>
<dbReference type="SUPFAM" id="SSF55874">
    <property type="entry name" value="ATPase domain of HSP90 chaperone/DNA topoisomerase II/histidine kinase"/>
    <property type="match status" value="1"/>
</dbReference>
<dbReference type="EC" id="2.7.13.3" evidence="2"/>
<dbReference type="InterPro" id="IPR035965">
    <property type="entry name" value="PAS-like_dom_sf"/>
</dbReference>
<feature type="region of interest" description="Disordered" evidence="5">
    <location>
        <begin position="1987"/>
        <end position="2008"/>
    </location>
</feature>
<dbReference type="Pfam" id="PF00069">
    <property type="entry name" value="Pkinase"/>
    <property type="match status" value="1"/>
</dbReference>